<dbReference type="GO" id="GO:0009308">
    <property type="term" value="P:amine metabolic process"/>
    <property type="evidence" value="ECO:0007669"/>
    <property type="project" value="InterPro"/>
</dbReference>
<proteinExistence type="predicted"/>
<dbReference type="EMBL" id="JAUEPR010000157">
    <property type="protein sequence ID" value="KAK0460886.1"/>
    <property type="molecule type" value="Genomic_DNA"/>
</dbReference>
<dbReference type="Proteomes" id="UP001175227">
    <property type="component" value="Unassembled WGS sequence"/>
</dbReference>
<dbReference type="InterPro" id="IPR015800">
    <property type="entry name" value="Cu_amine_oxidase_N2"/>
</dbReference>
<name>A0AA39T316_9AGAR</name>
<dbReference type="GO" id="GO:0048038">
    <property type="term" value="F:quinone binding"/>
    <property type="evidence" value="ECO:0007669"/>
    <property type="project" value="InterPro"/>
</dbReference>
<evidence type="ECO:0000313" key="3">
    <source>
        <dbReference type="Proteomes" id="UP001175227"/>
    </source>
</evidence>
<dbReference type="GO" id="GO:0005507">
    <property type="term" value="F:copper ion binding"/>
    <property type="evidence" value="ECO:0007669"/>
    <property type="project" value="InterPro"/>
</dbReference>
<evidence type="ECO:0000259" key="1">
    <source>
        <dbReference type="Pfam" id="PF02727"/>
    </source>
</evidence>
<feature type="domain" description="Copper amine oxidase N2-terminal" evidence="1">
    <location>
        <begin position="4"/>
        <end position="53"/>
    </location>
</feature>
<protein>
    <recommendedName>
        <fullName evidence="1">Copper amine oxidase N2-terminal domain-containing protein</fullName>
    </recommendedName>
</protein>
<comment type="caution">
    <text evidence="2">The sequence shown here is derived from an EMBL/GenBank/DDBJ whole genome shotgun (WGS) entry which is preliminary data.</text>
</comment>
<feature type="non-terminal residue" evidence="2">
    <location>
        <position position="1"/>
    </location>
</feature>
<reference evidence="2" key="1">
    <citation type="submission" date="2023-06" db="EMBL/GenBank/DDBJ databases">
        <authorList>
            <consortium name="Lawrence Berkeley National Laboratory"/>
            <person name="Ahrendt S."/>
            <person name="Sahu N."/>
            <person name="Indic B."/>
            <person name="Wong-Bajracharya J."/>
            <person name="Merenyi Z."/>
            <person name="Ke H.-M."/>
            <person name="Monk M."/>
            <person name="Kocsube S."/>
            <person name="Drula E."/>
            <person name="Lipzen A."/>
            <person name="Balint B."/>
            <person name="Henrissat B."/>
            <person name="Andreopoulos B."/>
            <person name="Martin F.M."/>
            <person name="Harder C.B."/>
            <person name="Rigling D."/>
            <person name="Ford K.L."/>
            <person name="Foster G.D."/>
            <person name="Pangilinan J."/>
            <person name="Papanicolaou A."/>
            <person name="Barry K."/>
            <person name="LaButti K."/>
            <person name="Viragh M."/>
            <person name="Koriabine M."/>
            <person name="Yan M."/>
            <person name="Riley R."/>
            <person name="Champramary S."/>
            <person name="Plett K.L."/>
            <person name="Tsai I.J."/>
            <person name="Slot J."/>
            <person name="Sipos G."/>
            <person name="Plett J."/>
            <person name="Nagy L.G."/>
            <person name="Grigoriev I.V."/>
        </authorList>
    </citation>
    <scope>NUCLEOTIDE SEQUENCE</scope>
    <source>
        <strain evidence="2">ICMP 16352</strain>
    </source>
</reference>
<gene>
    <name evidence="2" type="ORF">IW261DRAFT_1349194</name>
</gene>
<dbReference type="Gene3D" id="3.10.450.40">
    <property type="match status" value="1"/>
</dbReference>
<accession>A0AA39T316</accession>
<sequence>AFKHPLDPLTPDKIAAASLSVRYHIASKTEIKAIKFITTYLLPPPKKVVLAYLGICLTPGGQPEAPTPIIQKAKVDSLDKLPDGTQPQISVQELVACETIVTSNARVQQLVKEV</sequence>
<evidence type="ECO:0000313" key="2">
    <source>
        <dbReference type="EMBL" id="KAK0460886.1"/>
    </source>
</evidence>
<dbReference type="GO" id="GO:0008131">
    <property type="term" value="F:primary methylamine oxidase activity"/>
    <property type="evidence" value="ECO:0007669"/>
    <property type="project" value="InterPro"/>
</dbReference>
<dbReference type="SUPFAM" id="SSF54416">
    <property type="entry name" value="Amine oxidase N-terminal region"/>
    <property type="match status" value="1"/>
</dbReference>
<dbReference type="InterPro" id="IPR016182">
    <property type="entry name" value="Cu_amine_oxidase_N-reg"/>
</dbReference>
<dbReference type="AlphaFoldDB" id="A0AA39T316"/>
<dbReference type="Pfam" id="PF02727">
    <property type="entry name" value="Cu_amine_oxidN2"/>
    <property type="match status" value="1"/>
</dbReference>
<keyword evidence="3" id="KW-1185">Reference proteome</keyword>
<organism evidence="2 3">
    <name type="scientific">Armillaria novae-zelandiae</name>
    <dbReference type="NCBI Taxonomy" id="153914"/>
    <lineage>
        <taxon>Eukaryota</taxon>
        <taxon>Fungi</taxon>
        <taxon>Dikarya</taxon>
        <taxon>Basidiomycota</taxon>
        <taxon>Agaricomycotina</taxon>
        <taxon>Agaricomycetes</taxon>
        <taxon>Agaricomycetidae</taxon>
        <taxon>Agaricales</taxon>
        <taxon>Marasmiineae</taxon>
        <taxon>Physalacriaceae</taxon>
        <taxon>Armillaria</taxon>
    </lineage>
</organism>